<dbReference type="SUPFAM" id="SSF110296">
    <property type="entry name" value="Oligoxyloglucan reducing end-specific cellobiohydrolase"/>
    <property type="match status" value="1"/>
</dbReference>
<dbReference type="InterPro" id="IPR002860">
    <property type="entry name" value="BNR_rpt"/>
</dbReference>
<proteinExistence type="predicted"/>
<dbReference type="AlphaFoldDB" id="A0A660SN22"/>
<protein>
    <recommendedName>
        <fullName evidence="3">Exo-alpha-sialidase</fullName>
    </recommendedName>
</protein>
<evidence type="ECO:0008006" key="3">
    <source>
        <dbReference type="Google" id="ProtNLM"/>
    </source>
</evidence>
<dbReference type="Proteomes" id="UP000268469">
    <property type="component" value="Unassembled WGS sequence"/>
</dbReference>
<comment type="caution">
    <text evidence="1">The sequence shown here is derived from an EMBL/GenBank/DDBJ whole genome shotgun (WGS) entry which is preliminary data.</text>
</comment>
<evidence type="ECO:0000313" key="2">
    <source>
        <dbReference type="Proteomes" id="UP000268469"/>
    </source>
</evidence>
<gene>
    <name evidence="1" type="ORF">DRP53_01980</name>
</gene>
<name>A0A660SN22_UNCW3</name>
<dbReference type="Pfam" id="PF02012">
    <property type="entry name" value="BNR"/>
    <property type="match status" value="1"/>
</dbReference>
<accession>A0A660SN22</accession>
<dbReference type="Gene3D" id="2.120.10.10">
    <property type="match status" value="2"/>
</dbReference>
<evidence type="ECO:0000313" key="1">
    <source>
        <dbReference type="EMBL" id="RKX71360.1"/>
    </source>
</evidence>
<dbReference type="EMBL" id="QNBE01000011">
    <property type="protein sequence ID" value="RKX71360.1"/>
    <property type="molecule type" value="Genomic_DNA"/>
</dbReference>
<reference evidence="1 2" key="1">
    <citation type="submission" date="2018-06" db="EMBL/GenBank/DDBJ databases">
        <title>Extensive metabolic versatility and redundancy in microbially diverse, dynamic hydrothermal sediments.</title>
        <authorList>
            <person name="Dombrowski N."/>
            <person name="Teske A."/>
            <person name="Baker B.J."/>
        </authorList>
    </citation>
    <scope>NUCLEOTIDE SEQUENCE [LARGE SCALE GENOMIC DNA]</scope>
    <source>
        <strain evidence="1">B36_G15</strain>
    </source>
</reference>
<dbReference type="CDD" id="cd15482">
    <property type="entry name" value="Sialidase_non-viral"/>
    <property type="match status" value="1"/>
</dbReference>
<organism evidence="1 2">
    <name type="scientific">candidate division WOR-3 bacterium</name>
    <dbReference type="NCBI Taxonomy" id="2052148"/>
    <lineage>
        <taxon>Bacteria</taxon>
        <taxon>Bacteria division WOR-3</taxon>
    </lineage>
</organism>
<sequence length="471" mass="52908">MRWPILLIPLLLLADPPWSPDVGIYEGGGNQNETTMGTYNDTLICGGWNDSRLGTYHVGFGWSTDGGETWKETLMIEPSYPGDCDPCIVIGEDGIIYYFWLSYNPSTFRGDIYLTKSTDWGKSWQPSICVTPNSPTTLDDKPWAAIDGNNVFVTWREFGGGGGIKFKRSTDYGQTWPGSGVVIGYSGNGTIPLRGTDSLVYVGWGMQDVRFNKSTDMGRTWQGEKVIISVSWSPPSTNFRLNNIPSFGMSRDRSIIYVVFADSRLASNQLDIFFSRSTDQGETWMTPIKINDNPSSPSLQCYPWLTVDPQDRIHVVWFDSRDGSSVNHLAQYYAYSTDQGLTWSQNYRVSDSFAYAGTFIGDYNSCASSADHVYSIWCDCRNGSGNPDIFFSKAPNPVMIETEKERDVEEPLLSFPNPFRDGDRIVYPEDGVLEIYTQDGRRVKSPAVPGIYFLLLKRGKEVTIKKMVRIN</sequence>